<keyword evidence="7" id="KW-1185">Reference proteome</keyword>
<evidence type="ECO:0000259" key="5">
    <source>
        <dbReference type="Pfam" id="PF01957"/>
    </source>
</evidence>
<sequence length="152" mass="16125">MDWINDAGLWWLIAAVALAVTELMVPGVFLIFLAVAAAITGAITLFFPELSIGGQLIGFAAWSAVTVAIGKRWYRDYPVETSDPMLNDRVARLIGQTVTVVTPIEGGQGRVRVGDGEWSALGADAPAGTHVKIVGTRDGSLLVEPMEMLGSE</sequence>
<evidence type="ECO:0000313" key="7">
    <source>
        <dbReference type="Proteomes" id="UP000501568"/>
    </source>
</evidence>
<evidence type="ECO:0000256" key="1">
    <source>
        <dbReference type="ARBA" id="ARBA00004141"/>
    </source>
</evidence>
<evidence type="ECO:0000256" key="3">
    <source>
        <dbReference type="ARBA" id="ARBA00022989"/>
    </source>
</evidence>
<dbReference type="KEGG" id="spzr:G5C33_12760"/>
<comment type="subcellular location">
    <subcellularLocation>
        <location evidence="1">Membrane</location>
        <topology evidence="1">Multi-pass membrane protein</topology>
    </subcellularLocation>
</comment>
<keyword evidence="4" id="KW-0472">Membrane</keyword>
<dbReference type="PANTHER" id="PTHR33507:SF3">
    <property type="entry name" value="INNER MEMBRANE PROTEIN YBBJ"/>
    <property type="match status" value="1"/>
</dbReference>
<dbReference type="PANTHER" id="PTHR33507">
    <property type="entry name" value="INNER MEMBRANE PROTEIN YBBJ"/>
    <property type="match status" value="1"/>
</dbReference>
<dbReference type="InterPro" id="IPR012340">
    <property type="entry name" value="NA-bd_OB-fold"/>
</dbReference>
<dbReference type="EMBL" id="CP049109">
    <property type="protein sequence ID" value="QIG80562.1"/>
    <property type="molecule type" value="Genomic_DNA"/>
</dbReference>
<dbReference type="GO" id="GO:0005886">
    <property type="term" value="C:plasma membrane"/>
    <property type="evidence" value="ECO:0007669"/>
    <property type="project" value="TreeGrafter"/>
</dbReference>
<proteinExistence type="predicted"/>
<dbReference type="AlphaFoldDB" id="A0A6G6Y6K2"/>
<gene>
    <name evidence="6" type="ORF">G5C33_12760</name>
</gene>
<dbReference type="RefSeq" id="WP_165327569.1">
    <property type="nucleotide sequence ID" value="NZ_CP049109.1"/>
</dbReference>
<dbReference type="InterPro" id="IPR052165">
    <property type="entry name" value="Membrane_assoc_protease"/>
</dbReference>
<dbReference type="InterPro" id="IPR002810">
    <property type="entry name" value="NfeD-like_C"/>
</dbReference>
<accession>A0A6G6Y6K2</accession>
<dbReference type="Pfam" id="PF01957">
    <property type="entry name" value="NfeD"/>
    <property type="match status" value="1"/>
</dbReference>
<evidence type="ECO:0000313" key="6">
    <source>
        <dbReference type="EMBL" id="QIG80562.1"/>
    </source>
</evidence>
<feature type="domain" description="NfeD-like C-terminal" evidence="5">
    <location>
        <begin position="91"/>
        <end position="145"/>
    </location>
</feature>
<protein>
    <submittedName>
        <fullName evidence="6">NfeD family protein</fullName>
    </submittedName>
</protein>
<keyword evidence="3" id="KW-1133">Transmembrane helix</keyword>
<keyword evidence="2" id="KW-0812">Transmembrane</keyword>
<reference evidence="6 7" key="1">
    <citation type="submission" date="2020-02" db="EMBL/GenBank/DDBJ databases">
        <authorList>
            <person name="Zheng R.K."/>
            <person name="Sun C.M."/>
        </authorList>
    </citation>
    <scope>NUCLEOTIDE SEQUENCE [LARGE SCALE GENOMIC DNA]</scope>
    <source>
        <strain evidence="7">zrk23</strain>
    </source>
</reference>
<dbReference type="Proteomes" id="UP000501568">
    <property type="component" value="Chromosome"/>
</dbReference>
<evidence type="ECO:0000256" key="2">
    <source>
        <dbReference type="ARBA" id="ARBA00022692"/>
    </source>
</evidence>
<dbReference type="Gene3D" id="2.40.50.140">
    <property type="entry name" value="Nucleic acid-binding proteins"/>
    <property type="match status" value="1"/>
</dbReference>
<evidence type="ECO:0000256" key="4">
    <source>
        <dbReference type="ARBA" id="ARBA00023136"/>
    </source>
</evidence>
<organism evidence="6 7">
    <name type="scientific">Stakelama tenebrarum</name>
    <dbReference type="NCBI Taxonomy" id="2711215"/>
    <lineage>
        <taxon>Bacteria</taxon>
        <taxon>Pseudomonadati</taxon>
        <taxon>Pseudomonadota</taxon>
        <taxon>Alphaproteobacteria</taxon>
        <taxon>Sphingomonadales</taxon>
        <taxon>Sphingomonadaceae</taxon>
        <taxon>Stakelama</taxon>
    </lineage>
</organism>
<name>A0A6G6Y6K2_9SPHN</name>